<proteinExistence type="predicted"/>
<accession>A0AAD5G9P9</accession>
<evidence type="ECO:0008006" key="3">
    <source>
        <dbReference type="Google" id="ProtNLM"/>
    </source>
</evidence>
<gene>
    <name evidence="1" type="ORF">M8C21_001663</name>
</gene>
<sequence>MSEKKKRGVSKCKRKLLHPDASTVDFDEEGYAIGLNATSFMSWIGVEFKRRIPYTKVAREVDSTEFEDIWKYAKDIWKIPNDLGKAKTLSKGKDIMRHFRSTLRQKYVYKDEPSDKAKGETPFKEYDYLDRKHWESFVASVDTEEWKEKSEKARNSAKQNIDPAHVGRCGYIGLEPHVESRWNQLVSSYPHLEAIGGHPGSRKYTVSRARLNPVTKLYELGEDLISNGELRGTLKLLYLKEKQLRDEGSYHTKDVVLEVLRKGRKHTGPTQCKFSEQKTKKKKGEAVETKTGEIPGIRGMGHVSDSSYNEQLEIL</sequence>
<dbReference type="EMBL" id="JAMZMK010010202">
    <property type="protein sequence ID" value="KAI7732611.1"/>
    <property type="molecule type" value="Genomic_DNA"/>
</dbReference>
<comment type="caution">
    <text evidence="1">The sequence shown here is derived from an EMBL/GenBank/DDBJ whole genome shotgun (WGS) entry which is preliminary data.</text>
</comment>
<dbReference type="PANTHER" id="PTHR33018:SF35">
    <property type="entry name" value="ULP1 PROTEASE FAMILY CATALYTIC DOMAIN, PAPAIN-LIKE CYSTEINE PEPTIDASE SUPERFAMILY"/>
    <property type="match status" value="1"/>
</dbReference>
<evidence type="ECO:0000313" key="1">
    <source>
        <dbReference type="EMBL" id="KAI7732611.1"/>
    </source>
</evidence>
<feature type="non-terminal residue" evidence="1">
    <location>
        <position position="1"/>
    </location>
</feature>
<dbReference type="Proteomes" id="UP001206925">
    <property type="component" value="Unassembled WGS sequence"/>
</dbReference>
<dbReference type="PANTHER" id="PTHR33018">
    <property type="entry name" value="OS10G0338966 PROTEIN-RELATED"/>
    <property type="match status" value="1"/>
</dbReference>
<keyword evidence="2" id="KW-1185">Reference proteome</keyword>
<protein>
    <recommendedName>
        <fullName evidence="3">Transposase, Ptta/En/Spm, plant</fullName>
    </recommendedName>
</protein>
<evidence type="ECO:0000313" key="2">
    <source>
        <dbReference type="Proteomes" id="UP001206925"/>
    </source>
</evidence>
<organism evidence="1 2">
    <name type="scientific">Ambrosia artemisiifolia</name>
    <name type="common">Common ragweed</name>
    <dbReference type="NCBI Taxonomy" id="4212"/>
    <lineage>
        <taxon>Eukaryota</taxon>
        <taxon>Viridiplantae</taxon>
        <taxon>Streptophyta</taxon>
        <taxon>Embryophyta</taxon>
        <taxon>Tracheophyta</taxon>
        <taxon>Spermatophyta</taxon>
        <taxon>Magnoliopsida</taxon>
        <taxon>eudicotyledons</taxon>
        <taxon>Gunneridae</taxon>
        <taxon>Pentapetalae</taxon>
        <taxon>asterids</taxon>
        <taxon>campanulids</taxon>
        <taxon>Asterales</taxon>
        <taxon>Asteraceae</taxon>
        <taxon>Asteroideae</taxon>
        <taxon>Heliantheae alliance</taxon>
        <taxon>Heliantheae</taxon>
        <taxon>Ambrosia</taxon>
    </lineage>
</organism>
<reference evidence="1" key="1">
    <citation type="submission" date="2022-06" db="EMBL/GenBank/DDBJ databases">
        <title>Uncovering the hologenomic basis of an extraordinary plant invasion.</title>
        <authorList>
            <person name="Bieker V.C."/>
            <person name="Martin M.D."/>
            <person name="Gilbert T."/>
            <person name="Hodgins K."/>
            <person name="Battlay P."/>
            <person name="Petersen B."/>
            <person name="Wilson J."/>
        </authorList>
    </citation>
    <scope>NUCLEOTIDE SEQUENCE</scope>
    <source>
        <strain evidence="1">AA19_3_7</strain>
        <tissue evidence="1">Leaf</tissue>
    </source>
</reference>
<dbReference type="AlphaFoldDB" id="A0AAD5G9P9"/>
<name>A0AAD5G9P9_AMBAR</name>